<keyword evidence="4" id="KW-0732">Signal</keyword>
<keyword evidence="3 9" id="KW-0812">Transmembrane</keyword>
<dbReference type="PANTHER" id="PTHR48061">
    <property type="entry name" value="LEUCINE-RICH REPEAT RECEPTOR PROTEIN KINASE EMS1-LIKE-RELATED"/>
    <property type="match status" value="1"/>
</dbReference>
<evidence type="ECO:0000256" key="2">
    <source>
        <dbReference type="ARBA" id="ARBA00022614"/>
    </source>
</evidence>
<dbReference type="InterPro" id="IPR046956">
    <property type="entry name" value="RLP23-like"/>
</dbReference>
<feature type="transmembrane region" description="Helical" evidence="9">
    <location>
        <begin position="216"/>
        <end position="237"/>
    </location>
</feature>
<evidence type="ECO:0000256" key="1">
    <source>
        <dbReference type="ARBA" id="ARBA00004479"/>
    </source>
</evidence>
<dbReference type="OrthoDB" id="994806at2759"/>
<keyword evidence="8" id="KW-0325">Glycoprotein</keyword>
<evidence type="ECO:0000256" key="5">
    <source>
        <dbReference type="ARBA" id="ARBA00022737"/>
    </source>
</evidence>
<dbReference type="GO" id="GO:0016020">
    <property type="term" value="C:membrane"/>
    <property type="evidence" value="ECO:0007669"/>
    <property type="project" value="UniProtKB-SubCell"/>
</dbReference>
<evidence type="ECO:0000256" key="3">
    <source>
        <dbReference type="ARBA" id="ARBA00022692"/>
    </source>
</evidence>
<evidence type="ECO:0000256" key="7">
    <source>
        <dbReference type="ARBA" id="ARBA00023136"/>
    </source>
</evidence>
<keyword evidence="5" id="KW-0677">Repeat</keyword>
<dbReference type="InterPro" id="IPR032675">
    <property type="entry name" value="LRR_dom_sf"/>
</dbReference>
<protein>
    <submittedName>
        <fullName evidence="10">Uncharacterized protein</fullName>
    </submittedName>
</protein>
<organism evidence="10 11">
    <name type="scientific">Digitaria exilis</name>
    <dbReference type="NCBI Taxonomy" id="1010633"/>
    <lineage>
        <taxon>Eukaryota</taxon>
        <taxon>Viridiplantae</taxon>
        <taxon>Streptophyta</taxon>
        <taxon>Embryophyta</taxon>
        <taxon>Tracheophyta</taxon>
        <taxon>Spermatophyta</taxon>
        <taxon>Magnoliopsida</taxon>
        <taxon>Liliopsida</taxon>
        <taxon>Poales</taxon>
        <taxon>Poaceae</taxon>
        <taxon>PACMAD clade</taxon>
        <taxon>Panicoideae</taxon>
        <taxon>Panicodae</taxon>
        <taxon>Paniceae</taxon>
        <taxon>Anthephorinae</taxon>
        <taxon>Digitaria</taxon>
    </lineage>
</organism>
<proteinExistence type="predicted"/>
<dbReference type="InterPro" id="IPR001611">
    <property type="entry name" value="Leu-rich_rpt"/>
</dbReference>
<accession>A0A835KYH4</accession>
<gene>
    <name evidence="10" type="ORF">HU200_000389</name>
</gene>
<comment type="subcellular location">
    <subcellularLocation>
        <location evidence="1">Membrane</location>
        <topology evidence="1">Single-pass type I membrane protein</topology>
    </subcellularLocation>
</comment>
<evidence type="ECO:0000256" key="4">
    <source>
        <dbReference type="ARBA" id="ARBA00022729"/>
    </source>
</evidence>
<comment type="caution">
    <text evidence="10">The sequence shown here is derived from an EMBL/GenBank/DDBJ whole genome shotgun (WGS) entry which is preliminary data.</text>
</comment>
<dbReference type="FunFam" id="3.80.10.10:FF:000383">
    <property type="entry name" value="Leucine-rich repeat receptor protein kinase EMS1"/>
    <property type="match status" value="1"/>
</dbReference>
<dbReference type="AlphaFoldDB" id="A0A835KYH4"/>
<evidence type="ECO:0000256" key="9">
    <source>
        <dbReference type="SAM" id="Phobius"/>
    </source>
</evidence>
<keyword evidence="6 9" id="KW-1133">Transmembrane helix</keyword>
<evidence type="ECO:0000256" key="8">
    <source>
        <dbReference type="ARBA" id="ARBA00023180"/>
    </source>
</evidence>
<keyword evidence="11" id="KW-1185">Reference proteome</keyword>
<dbReference type="PANTHER" id="PTHR48061:SF2">
    <property type="entry name" value="RECEPTOR LIKE PROTEIN 30-LIKE"/>
    <property type="match status" value="1"/>
</dbReference>
<keyword evidence="7 9" id="KW-0472">Membrane</keyword>
<dbReference type="SUPFAM" id="SSF52058">
    <property type="entry name" value="L domain-like"/>
    <property type="match status" value="1"/>
</dbReference>
<keyword evidence="2" id="KW-0433">Leucine-rich repeat</keyword>
<dbReference type="Proteomes" id="UP000636709">
    <property type="component" value="Unassembled WGS sequence"/>
</dbReference>
<dbReference type="Pfam" id="PF00560">
    <property type="entry name" value="LRR_1"/>
    <property type="match status" value="3"/>
</dbReference>
<reference evidence="10" key="1">
    <citation type="submission" date="2020-07" db="EMBL/GenBank/DDBJ databases">
        <title>Genome sequence and genetic diversity analysis of an under-domesticated orphan crop, white fonio (Digitaria exilis).</title>
        <authorList>
            <person name="Bennetzen J.L."/>
            <person name="Chen S."/>
            <person name="Ma X."/>
            <person name="Wang X."/>
            <person name="Yssel A.E.J."/>
            <person name="Chaluvadi S.R."/>
            <person name="Johnson M."/>
            <person name="Gangashetty P."/>
            <person name="Hamidou F."/>
            <person name="Sanogo M.D."/>
            <person name="Zwaenepoel A."/>
            <person name="Wallace J."/>
            <person name="Van De Peer Y."/>
            <person name="Van Deynze A."/>
        </authorList>
    </citation>
    <scope>NUCLEOTIDE SEQUENCE</scope>
    <source>
        <tissue evidence="10">Leaves</tissue>
    </source>
</reference>
<sequence>MLNNQIVDSFPSWMGTLPKLRILVLRSNQLNGTIHDLHHGNQHFKSLQIVNLASNHFSGVLHSEWFENLKAMMNTSNDEGQIIEAVFSSFGTVYQDTVILTFKDAVLTVTKIQTALKVIDFSNNSFEGFIPSSIGRLVSLHGLNMSYNKFTGRIPSQLGSLTRLESLDLSCNSLSGNAGLCEIQVSKECDTLGTDSSTTRALAPEPNTLWQDRLDAIILFICTGVGFGVGFALAILFGHEQKLQLIKTFKKGRASQWNLNAVEIELSHP</sequence>
<dbReference type="Gene3D" id="3.80.10.10">
    <property type="entry name" value="Ribonuclease Inhibitor"/>
    <property type="match status" value="1"/>
</dbReference>
<name>A0A835KYH4_9POAL</name>
<evidence type="ECO:0000313" key="10">
    <source>
        <dbReference type="EMBL" id="KAF8783676.1"/>
    </source>
</evidence>
<dbReference type="EMBL" id="JACEFO010000048">
    <property type="protein sequence ID" value="KAF8783676.1"/>
    <property type="molecule type" value="Genomic_DNA"/>
</dbReference>
<evidence type="ECO:0000313" key="11">
    <source>
        <dbReference type="Proteomes" id="UP000636709"/>
    </source>
</evidence>
<evidence type="ECO:0000256" key="6">
    <source>
        <dbReference type="ARBA" id="ARBA00022989"/>
    </source>
</evidence>